<name>A0A9Q1ADH7_SALPP</name>
<dbReference type="Proteomes" id="UP001151532">
    <property type="component" value="Chromosome 4"/>
</dbReference>
<proteinExistence type="predicted"/>
<evidence type="ECO:0000313" key="2">
    <source>
        <dbReference type="Proteomes" id="UP001151532"/>
    </source>
</evidence>
<comment type="caution">
    <text evidence="1">The sequence shown here is derived from an EMBL/GenBank/DDBJ whole genome shotgun (WGS) entry which is preliminary data.</text>
</comment>
<protein>
    <submittedName>
        <fullName evidence="1">Uncharacterized protein</fullName>
    </submittedName>
</protein>
<reference evidence="1" key="1">
    <citation type="submission" date="2022-11" db="EMBL/GenBank/DDBJ databases">
        <authorList>
            <person name="Hyden B.L."/>
            <person name="Feng K."/>
            <person name="Yates T."/>
            <person name="Jawdy S."/>
            <person name="Smart L.B."/>
            <person name="Muchero W."/>
        </authorList>
    </citation>
    <scope>NUCLEOTIDE SEQUENCE</scope>
    <source>
        <tissue evidence="1">Shoot tip</tissue>
    </source>
</reference>
<accession>A0A9Q1ADH7</accession>
<keyword evidence="2" id="KW-1185">Reference proteome</keyword>
<reference evidence="1" key="2">
    <citation type="journal article" date="2023" name="Int. J. Mol. Sci.">
        <title>De Novo Assembly and Annotation of 11 Diverse Shrub Willow (Salix) Genomes Reveals Novel Gene Organization in Sex-Linked Regions.</title>
        <authorList>
            <person name="Hyden B."/>
            <person name="Feng K."/>
            <person name="Yates T.B."/>
            <person name="Jawdy S."/>
            <person name="Cereghino C."/>
            <person name="Smart L.B."/>
            <person name="Muchero W."/>
        </authorList>
    </citation>
    <scope>NUCLEOTIDE SEQUENCE</scope>
    <source>
        <tissue evidence="1">Shoot tip</tissue>
    </source>
</reference>
<sequence>MAASAPLFLGRFEIASSFTIDFLRSELTRLVAPRITLVVRSMSMGNLGTGSGGAGSQENSISVWITTAAGLWENLSVRSGPSKLINRTDYQAMATDTGVLVARFLGYPATITLDFRILEGKTGQVMVENESYSQ</sequence>
<organism evidence="1 2">
    <name type="scientific">Salix purpurea</name>
    <name type="common">Purple osier willow</name>
    <dbReference type="NCBI Taxonomy" id="77065"/>
    <lineage>
        <taxon>Eukaryota</taxon>
        <taxon>Viridiplantae</taxon>
        <taxon>Streptophyta</taxon>
        <taxon>Embryophyta</taxon>
        <taxon>Tracheophyta</taxon>
        <taxon>Spermatophyta</taxon>
        <taxon>Magnoliopsida</taxon>
        <taxon>eudicotyledons</taxon>
        <taxon>Gunneridae</taxon>
        <taxon>Pentapetalae</taxon>
        <taxon>rosids</taxon>
        <taxon>fabids</taxon>
        <taxon>Malpighiales</taxon>
        <taxon>Salicaceae</taxon>
        <taxon>Saliceae</taxon>
        <taxon>Salix</taxon>
    </lineage>
</organism>
<dbReference type="EMBL" id="JAPFFK010000004">
    <property type="protein sequence ID" value="KAJ6767203.1"/>
    <property type="molecule type" value="Genomic_DNA"/>
</dbReference>
<dbReference type="AlphaFoldDB" id="A0A9Q1ADH7"/>
<gene>
    <name evidence="1" type="ORF">OIU79_023045</name>
</gene>
<evidence type="ECO:0000313" key="1">
    <source>
        <dbReference type="EMBL" id="KAJ6767203.1"/>
    </source>
</evidence>